<accession>A0A916W0U3</accession>
<gene>
    <name evidence="2" type="ORF">GCM10011385_09090</name>
</gene>
<dbReference type="InterPro" id="IPR017592">
    <property type="entry name" value="Pilus_assmbl_Flp-typ_CpaB"/>
</dbReference>
<name>A0A916W0U3_9HYPH</name>
<dbReference type="Proteomes" id="UP000636264">
    <property type="component" value="Unassembled WGS sequence"/>
</dbReference>
<organism evidence="2 3">
    <name type="scientific">Nitratireductor aestuarii</name>
    <dbReference type="NCBI Taxonomy" id="1735103"/>
    <lineage>
        <taxon>Bacteria</taxon>
        <taxon>Pseudomonadati</taxon>
        <taxon>Pseudomonadota</taxon>
        <taxon>Alphaproteobacteria</taxon>
        <taxon>Hyphomicrobiales</taxon>
        <taxon>Phyllobacteriaceae</taxon>
        <taxon>Nitratireductor</taxon>
    </lineage>
</organism>
<protein>
    <submittedName>
        <fullName evidence="2">Flp pilus assembly protein CpaB</fullName>
    </submittedName>
</protein>
<dbReference type="SMART" id="SM00858">
    <property type="entry name" value="SAF"/>
    <property type="match status" value="1"/>
</dbReference>
<dbReference type="EMBL" id="BMIF01000002">
    <property type="protein sequence ID" value="GGA57759.1"/>
    <property type="molecule type" value="Genomic_DNA"/>
</dbReference>
<dbReference type="InterPro" id="IPR031571">
    <property type="entry name" value="RcpC_dom"/>
</dbReference>
<dbReference type="Pfam" id="PF16976">
    <property type="entry name" value="RcpC"/>
    <property type="match status" value="1"/>
</dbReference>
<comment type="caution">
    <text evidence="2">The sequence shown here is derived from an EMBL/GenBank/DDBJ whole genome shotgun (WGS) entry which is preliminary data.</text>
</comment>
<dbReference type="NCBIfam" id="TIGR03177">
    <property type="entry name" value="pilus_cpaB"/>
    <property type="match status" value="1"/>
</dbReference>
<sequence length="269" mass="28776">MNRSRIVILGVAVVAAIGAGYIAKGMSSTPPAQTVANAPAEQPRIETRDVLLVSQQVNMGERVGPALKWQAWPSSIVDSSFITQEDRPEALDELKDAIARYTLYPGEPVRLPRLVVEGQNFMSAILSPGMRAVGIEIAADTSAGGFILPNDHVDVIMTRRSEDTATGSGYITETVLQNIRVLAIDQTVQDDENGNPVIIGKTATLELTPDQAEVITVAQRMADRLTLALRSVADVQEPSAKNGRHLVNGVNGSGIRIIKSGEMNTIGAR</sequence>
<feature type="domain" description="SAF" evidence="1">
    <location>
        <begin position="48"/>
        <end position="115"/>
    </location>
</feature>
<reference evidence="2" key="1">
    <citation type="journal article" date="2014" name="Int. J. Syst. Evol. Microbiol.">
        <title>Complete genome sequence of Corynebacterium casei LMG S-19264T (=DSM 44701T), isolated from a smear-ripened cheese.</title>
        <authorList>
            <consortium name="US DOE Joint Genome Institute (JGI-PGF)"/>
            <person name="Walter F."/>
            <person name="Albersmeier A."/>
            <person name="Kalinowski J."/>
            <person name="Ruckert C."/>
        </authorList>
    </citation>
    <scope>NUCLEOTIDE SEQUENCE</scope>
    <source>
        <strain evidence="2">CGMCC 1.15320</strain>
    </source>
</reference>
<dbReference type="CDD" id="cd11614">
    <property type="entry name" value="SAF_CpaB_FlgA_like"/>
    <property type="match status" value="1"/>
</dbReference>
<evidence type="ECO:0000313" key="3">
    <source>
        <dbReference type="Proteomes" id="UP000636264"/>
    </source>
</evidence>
<evidence type="ECO:0000313" key="2">
    <source>
        <dbReference type="EMBL" id="GGA57759.1"/>
    </source>
</evidence>
<evidence type="ECO:0000259" key="1">
    <source>
        <dbReference type="SMART" id="SM00858"/>
    </source>
</evidence>
<dbReference type="InterPro" id="IPR013974">
    <property type="entry name" value="SAF"/>
</dbReference>
<keyword evidence="3" id="KW-1185">Reference proteome</keyword>
<proteinExistence type="predicted"/>
<dbReference type="RefSeq" id="WP_188719762.1">
    <property type="nucleotide sequence ID" value="NZ_BMIF01000002.1"/>
</dbReference>
<reference evidence="2" key="2">
    <citation type="submission" date="2020-09" db="EMBL/GenBank/DDBJ databases">
        <authorList>
            <person name="Sun Q."/>
            <person name="Zhou Y."/>
        </authorList>
    </citation>
    <scope>NUCLEOTIDE SEQUENCE</scope>
    <source>
        <strain evidence="2">CGMCC 1.15320</strain>
    </source>
</reference>
<dbReference type="AlphaFoldDB" id="A0A916W0U3"/>